<accession>A0A653CXQ6</accession>
<feature type="signal peptide" evidence="2">
    <location>
        <begin position="1"/>
        <end position="18"/>
    </location>
</feature>
<name>A0A653CXQ6_CALMS</name>
<dbReference type="AlphaFoldDB" id="A0A653CXQ6"/>
<dbReference type="OrthoDB" id="346907at2759"/>
<reference evidence="3 4" key="1">
    <citation type="submission" date="2019-01" db="EMBL/GenBank/DDBJ databases">
        <authorList>
            <person name="Sayadi A."/>
        </authorList>
    </citation>
    <scope>NUCLEOTIDE SEQUENCE [LARGE SCALE GENOMIC DNA]</scope>
</reference>
<protein>
    <submittedName>
        <fullName evidence="3">Uncharacterized protein</fullName>
    </submittedName>
</protein>
<feature type="region of interest" description="Disordered" evidence="1">
    <location>
        <begin position="133"/>
        <end position="159"/>
    </location>
</feature>
<organism evidence="3 4">
    <name type="scientific">Callosobruchus maculatus</name>
    <name type="common">Southern cowpea weevil</name>
    <name type="synonym">Pulse bruchid</name>
    <dbReference type="NCBI Taxonomy" id="64391"/>
    <lineage>
        <taxon>Eukaryota</taxon>
        <taxon>Metazoa</taxon>
        <taxon>Ecdysozoa</taxon>
        <taxon>Arthropoda</taxon>
        <taxon>Hexapoda</taxon>
        <taxon>Insecta</taxon>
        <taxon>Pterygota</taxon>
        <taxon>Neoptera</taxon>
        <taxon>Endopterygota</taxon>
        <taxon>Coleoptera</taxon>
        <taxon>Polyphaga</taxon>
        <taxon>Cucujiformia</taxon>
        <taxon>Chrysomeloidea</taxon>
        <taxon>Chrysomelidae</taxon>
        <taxon>Bruchinae</taxon>
        <taxon>Bruchini</taxon>
        <taxon>Callosobruchus</taxon>
    </lineage>
</organism>
<feature type="compositionally biased region" description="Polar residues" evidence="1">
    <location>
        <begin position="83"/>
        <end position="111"/>
    </location>
</feature>
<dbReference type="Proteomes" id="UP000410492">
    <property type="component" value="Unassembled WGS sequence"/>
</dbReference>
<feature type="region of interest" description="Disordered" evidence="1">
    <location>
        <begin position="182"/>
        <end position="214"/>
    </location>
</feature>
<evidence type="ECO:0000313" key="4">
    <source>
        <dbReference type="Proteomes" id="UP000410492"/>
    </source>
</evidence>
<keyword evidence="2" id="KW-0732">Signal</keyword>
<keyword evidence="4" id="KW-1185">Reference proteome</keyword>
<gene>
    <name evidence="3" type="ORF">CALMAC_LOCUS12340</name>
</gene>
<sequence length="214" mass="21505">MVVTCFGLFAAVVEVCESSQCHLSQESVMSGIIDCQESERSAGGNRAVLYNMQRFTTEELFLIAMALDDEQRQKRFKKRTRMSAGSQIQMAPQSTVNSTHPVHSQDSNMSTEVDPITPEKAVAAATAAAAAAAAAATRTPTERKRKRKADDTGGGGAGGGGGGVVAGGGGVGAAATGAAAVVGAGGLPPGIGPATAGAQTTTGVSGGVRVRGRR</sequence>
<feature type="region of interest" description="Disordered" evidence="1">
    <location>
        <begin position="80"/>
        <end position="113"/>
    </location>
</feature>
<feature type="chain" id="PRO_5025058866" evidence="2">
    <location>
        <begin position="19"/>
        <end position="214"/>
    </location>
</feature>
<evidence type="ECO:0000313" key="3">
    <source>
        <dbReference type="EMBL" id="VEN52077.1"/>
    </source>
</evidence>
<feature type="compositionally biased region" description="Low complexity" evidence="1">
    <location>
        <begin position="192"/>
        <end position="203"/>
    </location>
</feature>
<evidence type="ECO:0000256" key="2">
    <source>
        <dbReference type="SAM" id="SignalP"/>
    </source>
</evidence>
<dbReference type="EMBL" id="CAACVG010009097">
    <property type="protein sequence ID" value="VEN52077.1"/>
    <property type="molecule type" value="Genomic_DNA"/>
</dbReference>
<evidence type="ECO:0000256" key="1">
    <source>
        <dbReference type="SAM" id="MobiDB-lite"/>
    </source>
</evidence>
<proteinExistence type="predicted"/>